<feature type="domain" description="Aminoglycoside phosphotransferase" evidence="2">
    <location>
        <begin position="31"/>
        <end position="267"/>
    </location>
</feature>
<dbReference type="InterPro" id="IPR050249">
    <property type="entry name" value="Pseudomonas-type_ThrB"/>
</dbReference>
<dbReference type="Gene3D" id="3.30.200.20">
    <property type="entry name" value="Phosphorylase Kinase, domain 1"/>
    <property type="match status" value="1"/>
</dbReference>
<dbReference type="GO" id="GO:0009088">
    <property type="term" value="P:threonine biosynthetic process"/>
    <property type="evidence" value="ECO:0007669"/>
    <property type="project" value="TreeGrafter"/>
</dbReference>
<dbReference type="GO" id="GO:0004413">
    <property type="term" value="F:homoserine kinase activity"/>
    <property type="evidence" value="ECO:0007669"/>
    <property type="project" value="TreeGrafter"/>
</dbReference>
<dbReference type="PANTHER" id="PTHR21064:SF6">
    <property type="entry name" value="AMINOGLYCOSIDE PHOSPHOTRANSFERASE DOMAIN-CONTAINING PROTEIN"/>
    <property type="match status" value="1"/>
</dbReference>
<proteinExistence type="inferred from homology"/>
<dbReference type="SUPFAM" id="SSF56112">
    <property type="entry name" value="Protein kinase-like (PK-like)"/>
    <property type="match status" value="1"/>
</dbReference>
<evidence type="ECO:0000313" key="3">
    <source>
        <dbReference type="EMBL" id="MBS4197688.1"/>
    </source>
</evidence>
<dbReference type="PANTHER" id="PTHR21064">
    <property type="entry name" value="AMINOGLYCOSIDE PHOSPHOTRANSFERASE DOMAIN-CONTAINING PROTEIN-RELATED"/>
    <property type="match status" value="1"/>
</dbReference>
<organism evidence="3 4">
    <name type="scientific">Lederbergia citri</name>
    <dbReference type="NCBI Taxonomy" id="2833580"/>
    <lineage>
        <taxon>Bacteria</taxon>
        <taxon>Bacillati</taxon>
        <taxon>Bacillota</taxon>
        <taxon>Bacilli</taxon>
        <taxon>Bacillales</taxon>
        <taxon>Bacillaceae</taxon>
        <taxon>Lederbergia</taxon>
    </lineage>
</organism>
<evidence type="ECO:0000256" key="1">
    <source>
        <dbReference type="ARBA" id="ARBA00038240"/>
    </source>
</evidence>
<dbReference type="Pfam" id="PF01636">
    <property type="entry name" value="APH"/>
    <property type="match status" value="1"/>
</dbReference>
<dbReference type="Proteomes" id="UP000681414">
    <property type="component" value="Unassembled WGS sequence"/>
</dbReference>
<sequence>MEHSVEKQFTSEIMNKILSTYQLDTNFKKLGDFENYAFEVYHEGEAKILRVTHSSHRTQKELESELDWIQYLHGCGISIPAVFLSPNGNTVEAFQSEDSVFYASLFEKAPGNPVKLVDFDEKLFRIWGKVIGKMHHFTKNYQPGENIQPRYQWDENDLLRLEYYYPKSDQEALKAARNVVAEIEKLPKTKDFYGLIHTDVHAGNFFYDGDSIHIFDFDDASYHFFASDIAIPLYYFLISKHLYGTRGERNEFAREFMQAFLEGYREENELSQECIETIPLFLKLRDVDLYSVFSKKMPAEERTERIQHWIAEIKERIEKNVAIVDLDLNSNLK</sequence>
<evidence type="ECO:0000313" key="4">
    <source>
        <dbReference type="Proteomes" id="UP000681414"/>
    </source>
</evidence>
<gene>
    <name evidence="3" type="ORF">KHA97_21840</name>
</gene>
<dbReference type="InterPro" id="IPR011009">
    <property type="entry name" value="Kinase-like_dom_sf"/>
</dbReference>
<name>A0A942YHV9_9BACI</name>
<accession>A0A942YHV9</accession>
<comment type="similarity">
    <text evidence="1">Belongs to the pseudomonas-type ThrB family.</text>
</comment>
<reference evidence="3 4" key="1">
    <citation type="submission" date="2021-05" db="EMBL/GenBank/DDBJ databases">
        <title>Novel Bacillus species.</title>
        <authorList>
            <person name="Liu G."/>
        </authorList>
    </citation>
    <scope>NUCLEOTIDE SEQUENCE [LARGE SCALE GENOMIC DNA]</scope>
    <source>
        <strain evidence="4">FJAT-49780</strain>
    </source>
</reference>
<comment type="caution">
    <text evidence="3">The sequence shown here is derived from an EMBL/GenBank/DDBJ whole genome shotgun (WGS) entry which is preliminary data.</text>
</comment>
<dbReference type="EMBL" id="JAGYPG010000005">
    <property type="protein sequence ID" value="MBS4197688.1"/>
    <property type="molecule type" value="Genomic_DNA"/>
</dbReference>
<dbReference type="InterPro" id="IPR002575">
    <property type="entry name" value="Aminoglycoside_PTrfase"/>
</dbReference>
<keyword evidence="4" id="KW-1185">Reference proteome</keyword>
<dbReference type="RefSeq" id="WP_213126925.1">
    <property type="nucleotide sequence ID" value="NZ_JAGYPG010000005.1"/>
</dbReference>
<evidence type="ECO:0000259" key="2">
    <source>
        <dbReference type="Pfam" id="PF01636"/>
    </source>
</evidence>
<dbReference type="AlphaFoldDB" id="A0A942YHV9"/>
<protein>
    <submittedName>
        <fullName evidence="3">Phosphotransferase</fullName>
    </submittedName>
</protein>
<dbReference type="Gene3D" id="3.90.1200.10">
    <property type="match status" value="1"/>
</dbReference>